<dbReference type="RefSeq" id="WP_074931228.1">
    <property type="nucleotide sequence ID" value="NZ_FORI01000004.1"/>
</dbReference>
<evidence type="ECO:0000256" key="2">
    <source>
        <dbReference type="ARBA" id="ARBA00022747"/>
    </source>
</evidence>
<protein>
    <submittedName>
        <fullName evidence="5">Type I restriction enzyme, S subunit</fullName>
    </submittedName>
</protein>
<dbReference type="SUPFAM" id="SSF116734">
    <property type="entry name" value="DNA methylase specificity domain"/>
    <property type="match status" value="2"/>
</dbReference>
<organism evidence="5 6">
    <name type="scientific">Treponema bryantii</name>
    <dbReference type="NCBI Taxonomy" id="163"/>
    <lineage>
        <taxon>Bacteria</taxon>
        <taxon>Pseudomonadati</taxon>
        <taxon>Spirochaetota</taxon>
        <taxon>Spirochaetia</taxon>
        <taxon>Spirochaetales</taxon>
        <taxon>Treponemataceae</taxon>
        <taxon>Treponema</taxon>
    </lineage>
</organism>
<dbReference type="InterPro" id="IPR044946">
    <property type="entry name" value="Restrct_endonuc_typeI_TRD_sf"/>
</dbReference>
<proteinExistence type="inferred from homology"/>
<evidence type="ECO:0000256" key="1">
    <source>
        <dbReference type="ARBA" id="ARBA00010923"/>
    </source>
</evidence>
<keyword evidence="6" id="KW-1185">Reference proteome</keyword>
<evidence type="ECO:0000313" key="6">
    <source>
        <dbReference type="Proteomes" id="UP000182737"/>
    </source>
</evidence>
<sequence>MSKLDDLIKELCPNGVEYKTLGDIGTFERGRRFVHADDREDGIPCIHYGELYTHYGVYAKEVKTHINSEITTKLRYAEKNDVIIVAAGENKIDIGIAVAWLGDEKVAIHDACYIYRHKQNPVYLSYIFRTHEYHQFLKKYVAEGKICSVSSDSISKYEIPVPPLEVQNEIVRILDKFITLKTELETELEVRRKQYEWAKQQLLNIKKEKLFELQELCNIEKGKTPIQKAIPGEYPLVVTTDKRSSCIDYQFDCKAVCLSLVSARGHGVAQISRIFYQEGKFALGNILCAMIPKDEKILNAKYLQYYLFYMKDILLTPLMKGGANVALHISDLQKVKIPVPTLEEQQRIVSILNRFDSICNDITTGLPAEIEARHKQYEYYRDKLLTFNRKEG</sequence>
<dbReference type="Proteomes" id="UP000182737">
    <property type="component" value="Unassembled WGS sequence"/>
</dbReference>
<evidence type="ECO:0000259" key="4">
    <source>
        <dbReference type="Pfam" id="PF01420"/>
    </source>
</evidence>
<dbReference type="PANTHER" id="PTHR43140:SF1">
    <property type="entry name" value="TYPE I RESTRICTION ENZYME ECOKI SPECIFICITY SUBUNIT"/>
    <property type="match status" value="1"/>
</dbReference>
<accession>A0A1I3K732</accession>
<dbReference type="OrthoDB" id="9795776at2"/>
<comment type="similarity">
    <text evidence="1">Belongs to the type-I restriction system S methylase family.</text>
</comment>
<dbReference type="InterPro" id="IPR000055">
    <property type="entry name" value="Restrct_endonuc_typeI_TRD"/>
</dbReference>
<keyword evidence="2" id="KW-0680">Restriction system</keyword>
<dbReference type="AlphaFoldDB" id="A0A1I3K732"/>
<dbReference type="InterPro" id="IPR051212">
    <property type="entry name" value="Type-I_RE_S_subunit"/>
</dbReference>
<dbReference type="CDD" id="cd17268">
    <property type="entry name" value="RMtype1_S_Ara36733I_TRD1-CR1_like"/>
    <property type="match status" value="1"/>
</dbReference>
<evidence type="ECO:0000256" key="3">
    <source>
        <dbReference type="ARBA" id="ARBA00023125"/>
    </source>
</evidence>
<evidence type="ECO:0000313" key="5">
    <source>
        <dbReference type="EMBL" id="SFI68331.1"/>
    </source>
</evidence>
<dbReference type="Gene3D" id="3.90.220.20">
    <property type="entry name" value="DNA methylase specificity domains"/>
    <property type="match status" value="2"/>
</dbReference>
<gene>
    <name evidence="5" type="ORF">SAMN04487775_104114</name>
</gene>
<name>A0A1I3K732_9SPIR</name>
<feature type="domain" description="Type I restriction modification DNA specificity" evidence="4">
    <location>
        <begin position="13"/>
        <end position="188"/>
    </location>
</feature>
<keyword evidence="3" id="KW-0238">DNA-binding</keyword>
<dbReference type="PANTHER" id="PTHR43140">
    <property type="entry name" value="TYPE-1 RESTRICTION ENZYME ECOKI SPECIFICITY PROTEIN"/>
    <property type="match status" value="1"/>
</dbReference>
<feature type="domain" description="Type I restriction modification DNA specificity" evidence="4">
    <location>
        <begin position="209"/>
        <end position="372"/>
    </location>
</feature>
<dbReference type="GO" id="GO:0009307">
    <property type="term" value="P:DNA restriction-modification system"/>
    <property type="evidence" value="ECO:0007669"/>
    <property type="project" value="UniProtKB-KW"/>
</dbReference>
<reference evidence="6" key="1">
    <citation type="submission" date="2016-10" db="EMBL/GenBank/DDBJ databases">
        <authorList>
            <person name="Varghese N."/>
            <person name="Submissions S."/>
        </authorList>
    </citation>
    <scope>NUCLEOTIDE SEQUENCE [LARGE SCALE GENOMIC DNA]</scope>
    <source>
        <strain evidence="6">XBD1002</strain>
    </source>
</reference>
<dbReference type="EMBL" id="FORI01000004">
    <property type="protein sequence ID" value="SFI68331.1"/>
    <property type="molecule type" value="Genomic_DNA"/>
</dbReference>
<dbReference type="Pfam" id="PF01420">
    <property type="entry name" value="Methylase_S"/>
    <property type="match status" value="2"/>
</dbReference>
<dbReference type="GO" id="GO:0003677">
    <property type="term" value="F:DNA binding"/>
    <property type="evidence" value="ECO:0007669"/>
    <property type="project" value="UniProtKB-KW"/>
</dbReference>